<evidence type="ECO:0000256" key="2">
    <source>
        <dbReference type="ARBA" id="ARBA00008892"/>
    </source>
</evidence>
<keyword evidence="5 13" id="KW-0138">CF(0)</keyword>
<keyword evidence="9 13" id="KW-0406">Ion transport</keyword>
<keyword evidence="4 13" id="KW-0813">Transport</keyword>
<keyword evidence="7 13" id="KW-0375">Hydrogen ion transport</keyword>
<evidence type="ECO:0000256" key="13">
    <source>
        <dbReference type="RuleBase" id="RU003661"/>
    </source>
</evidence>
<dbReference type="AlphaFoldDB" id="A0A5B9RU68"/>
<geneLocation type="mitochondrion" evidence="15"/>
<evidence type="ECO:0000256" key="7">
    <source>
        <dbReference type="ARBA" id="ARBA00022781"/>
    </source>
</evidence>
<evidence type="ECO:0000313" key="15">
    <source>
        <dbReference type="EMBL" id="QEG77647.1"/>
    </source>
</evidence>
<keyword evidence="10 13" id="KW-0496">Mitochondrion</keyword>
<dbReference type="InterPro" id="IPR001421">
    <property type="entry name" value="ATP8_metazoa"/>
</dbReference>
<protein>
    <recommendedName>
        <fullName evidence="13">ATP synthase complex subunit 8</fullName>
    </recommendedName>
</protein>
<comment type="similarity">
    <text evidence="2 13">Belongs to the ATPase protein 8 family.</text>
</comment>
<dbReference type="GO" id="GO:0015078">
    <property type="term" value="F:proton transmembrane transporter activity"/>
    <property type="evidence" value="ECO:0007669"/>
    <property type="project" value="InterPro"/>
</dbReference>
<dbReference type="CTD" id="4509"/>
<keyword evidence="8 14" id="KW-1133">Transmembrane helix</keyword>
<sequence length="52" mass="6543">MPQMSPMNWILLMIMFSMIFFFFLMINYFSFNPKMPSFLKSNFKTKKMNWKW</sequence>
<evidence type="ECO:0000256" key="11">
    <source>
        <dbReference type="ARBA" id="ARBA00023136"/>
    </source>
</evidence>
<evidence type="ECO:0000256" key="12">
    <source>
        <dbReference type="ARBA" id="ARBA00024864"/>
    </source>
</evidence>
<evidence type="ECO:0000256" key="9">
    <source>
        <dbReference type="ARBA" id="ARBA00023065"/>
    </source>
</evidence>
<keyword evidence="11 14" id="KW-0472">Membrane</keyword>
<evidence type="ECO:0000256" key="8">
    <source>
        <dbReference type="ARBA" id="ARBA00022989"/>
    </source>
</evidence>
<evidence type="ECO:0000256" key="10">
    <source>
        <dbReference type="ARBA" id="ARBA00023128"/>
    </source>
</evidence>
<dbReference type="GO" id="GO:0031966">
    <property type="term" value="C:mitochondrial membrane"/>
    <property type="evidence" value="ECO:0007669"/>
    <property type="project" value="UniProtKB-SubCell"/>
</dbReference>
<keyword evidence="6 13" id="KW-0812">Transmembrane</keyword>
<dbReference type="RefSeq" id="YP_009689568.1">
    <property type="nucleotide sequence ID" value="NC_044652.1"/>
</dbReference>
<comment type="subunit">
    <text evidence="3">F-type ATPases have 2 components, CF(1) - the catalytic core - and CF(0) - the membrane proton channel.</text>
</comment>
<name>A0A5B9RU68_9MUSC</name>
<feature type="transmembrane region" description="Helical" evidence="14">
    <location>
        <begin position="6"/>
        <end position="31"/>
    </location>
</feature>
<gene>
    <name evidence="15" type="primary">ATP8</name>
</gene>
<evidence type="ECO:0000256" key="1">
    <source>
        <dbReference type="ARBA" id="ARBA00004304"/>
    </source>
</evidence>
<comment type="subcellular location">
    <subcellularLocation>
        <location evidence="1 13">Mitochondrion membrane</location>
        <topology evidence="1 13">Single-pass membrane protein</topology>
    </subcellularLocation>
</comment>
<evidence type="ECO:0000256" key="4">
    <source>
        <dbReference type="ARBA" id="ARBA00022448"/>
    </source>
</evidence>
<dbReference type="EMBL" id="MK896866">
    <property type="protein sequence ID" value="QEG77647.1"/>
    <property type="molecule type" value="Genomic_DNA"/>
</dbReference>
<dbReference type="GeneID" id="41792729"/>
<dbReference type="Pfam" id="PF00895">
    <property type="entry name" value="ATP-synt_8"/>
    <property type="match status" value="1"/>
</dbReference>
<comment type="function">
    <text evidence="12">Mitochondrial membrane ATP synthase (F(1)F(0) ATP synthase or Complex V) produces ATP from ADP in the presence of a proton gradient across the membrane which is generated by electron transport complexes of the respiratory chain. F-type ATPases consist of two structural domains, F(1) - containing the extramembraneous catalytic core and F(0) - containing the membrane proton channel, linked together by a central stalk and a peripheral stalk. During catalysis, ATP synthesis in the catalytic domain of F(1) is coupled via a rotary mechanism of the central stalk subunits to proton translocation. Part of the complex F(0) domain. Minor subunit located with subunit a in the membrane.</text>
</comment>
<evidence type="ECO:0000256" key="14">
    <source>
        <dbReference type="SAM" id="Phobius"/>
    </source>
</evidence>
<dbReference type="GO" id="GO:0045259">
    <property type="term" value="C:proton-transporting ATP synthase complex"/>
    <property type="evidence" value="ECO:0007669"/>
    <property type="project" value="UniProtKB-KW"/>
</dbReference>
<evidence type="ECO:0000256" key="5">
    <source>
        <dbReference type="ARBA" id="ARBA00022547"/>
    </source>
</evidence>
<accession>A0A5B9RU68</accession>
<organism evidence="15">
    <name type="scientific">Paratrichobius longicrus</name>
    <dbReference type="NCBI Taxonomy" id="402416"/>
    <lineage>
        <taxon>Eukaryota</taxon>
        <taxon>Metazoa</taxon>
        <taxon>Ecdysozoa</taxon>
        <taxon>Arthropoda</taxon>
        <taxon>Hexapoda</taxon>
        <taxon>Insecta</taxon>
        <taxon>Pterygota</taxon>
        <taxon>Neoptera</taxon>
        <taxon>Endopterygota</taxon>
        <taxon>Diptera</taxon>
        <taxon>Brachycera</taxon>
        <taxon>Muscomorpha</taxon>
        <taxon>Hippoboscoidea</taxon>
        <taxon>Streblidae</taxon>
        <taxon>Trichobiinae</taxon>
        <taxon>Paratrichobius</taxon>
    </lineage>
</organism>
<dbReference type="GO" id="GO:0015986">
    <property type="term" value="P:proton motive force-driven ATP synthesis"/>
    <property type="evidence" value="ECO:0007669"/>
    <property type="project" value="InterPro"/>
</dbReference>
<evidence type="ECO:0000256" key="3">
    <source>
        <dbReference type="ARBA" id="ARBA00011291"/>
    </source>
</evidence>
<proteinExistence type="inferred from homology"/>
<reference evidence="15" key="1">
    <citation type="submission" date="2019-05" db="EMBL/GenBank/DDBJ databases">
        <authorList>
            <person name="Trevisan B."/>
            <person name="Alcantara D.M.C."/>
            <person name="Machado D.J."/>
            <person name="Marques F.P.L."/>
            <person name="Lahr D.J.G."/>
        </authorList>
    </citation>
    <scope>NUCLEOTIDE SEQUENCE</scope>
</reference>
<evidence type="ECO:0000256" key="6">
    <source>
        <dbReference type="ARBA" id="ARBA00022692"/>
    </source>
</evidence>